<evidence type="ECO:0000313" key="3">
    <source>
        <dbReference type="EMBL" id="RKG75933.1"/>
    </source>
</evidence>
<organism evidence="3 4">
    <name type="scientific">Corallococcus terminator</name>
    <dbReference type="NCBI Taxonomy" id="2316733"/>
    <lineage>
        <taxon>Bacteria</taxon>
        <taxon>Pseudomonadati</taxon>
        <taxon>Myxococcota</taxon>
        <taxon>Myxococcia</taxon>
        <taxon>Myxococcales</taxon>
        <taxon>Cystobacterineae</taxon>
        <taxon>Myxococcaceae</taxon>
        <taxon>Corallococcus</taxon>
    </lineage>
</organism>
<evidence type="ECO:0000313" key="4">
    <source>
        <dbReference type="Proteomes" id="UP000268094"/>
    </source>
</evidence>
<gene>
    <name evidence="3" type="ORF">D7V88_32875</name>
</gene>
<evidence type="ECO:0000259" key="2">
    <source>
        <dbReference type="Pfam" id="PF13205"/>
    </source>
</evidence>
<reference evidence="4" key="1">
    <citation type="submission" date="2018-09" db="EMBL/GenBank/DDBJ databases">
        <authorList>
            <person name="Livingstone P.G."/>
            <person name="Whitworth D.E."/>
        </authorList>
    </citation>
    <scope>NUCLEOTIDE SEQUENCE [LARGE SCALE GENOMIC DNA]</scope>
    <source>
        <strain evidence="4">CA054A</strain>
    </source>
</reference>
<keyword evidence="4" id="KW-1185">Reference proteome</keyword>
<dbReference type="Pfam" id="PF13205">
    <property type="entry name" value="Big_5"/>
    <property type="match status" value="1"/>
</dbReference>
<dbReference type="Gene3D" id="2.60.40.1220">
    <property type="match status" value="1"/>
</dbReference>
<dbReference type="EMBL" id="RAVZ01000319">
    <property type="protein sequence ID" value="RKG75933.1"/>
    <property type="molecule type" value="Genomic_DNA"/>
</dbReference>
<feature type="domain" description="SbsA Ig-like" evidence="2">
    <location>
        <begin position="141"/>
        <end position="244"/>
    </location>
</feature>
<name>A0A3A8IEA6_9BACT</name>
<dbReference type="InterPro" id="IPR014755">
    <property type="entry name" value="Cu-Rt/internalin_Ig-like"/>
</dbReference>
<proteinExistence type="predicted"/>
<protein>
    <recommendedName>
        <fullName evidence="2">SbsA Ig-like domain-containing protein</fullName>
    </recommendedName>
</protein>
<sequence>MESFLLSRDVMENLRTLLLSLLLLHSACIQIPEIEEPQAPPKPQPCPGEDASNPVAFFIDWELPREGAQVGATVRIQPRFTAASPESVELLVDGKSVATLLPPFVLDWETLSVSEGPHRLSMVALRCGEHALSKPREITVDRTSPTLVAQTPGDGSQWVSVHQLIQAELSEPVLANGVNNQAIRLLSGESEIQVDVSLSQTGKILTLQPSAPLPLNGLMRVVIDSAITDAAGNPLALPAEGWSWRVPAVLPLGAPRAAHPTDSDVEAFSFQLDSAGNPLVAWVEADATGVHVERWNGTVWQALGNPLKGAAGEPNATDCVLQLDSAGTPLVAWTQPKLDGSHEVQVRLWDGSAWVPWGQAIAPLLAHSSLSELQMRIWDTTPVIAFKELNASTVRATVMRLDAGEWKSQGGSEYPSDKRLVSMQMELNRWGDQFLLWNERAVAPGWTTYVGRWQGIGRQSSYPYPSIGVGSPILASTLLGDTNVVVANPVSEGDAQSVRVQQWTAQGEWVDIGPTLSSVPGKTNASASALKFDPQGRLVVLIEEPESEAQPSVRSLFVQRWDTDHWEKVGGALSANPGATSVLDSQLAVDKNGRIFLAWTEVDDQDPTQSRLHVYRPND</sequence>
<dbReference type="InterPro" id="IPR032812">
    <property type="entry name" value="SbsA_Ig"/>
</dbReference>
<keyword evidence="1" id="KW-0732">Signal</keyword>
<dbReference type="Proteomes" id="UP000268094">
    <property type="component" value="Unassembled WGS sequence"/>
</dbReference>
<comment type="caution">
    <text evidence="3">The sequence shown here is derived from an EMBL/GenBank/DDBJ whole genome shotgun (WGS) entry which is preliminary data.</text>
</comment>
<evidence type="ECO:0000256" key="1">
    <source>
        <dbReference type="ARBA" id="ARBA00022729"/>
    </source>
</evidence>
<dbReference type="AlphaFoldDB" id="A0A3A8IEA6"/>
<accession>A0A3A8IEA6</accession>